<keyword evidence="2" id="KW-1003">Cell membrane</keyword>
<evidence type="ECO:0000259" key="9">
    <source>
        <dbReference type="Pfam" id="PF13231"/>
    </source>
</evidence>
<dbReference type="Pfam" id="PF13231">
    <property type="entry name" value="PMT_2"/>
    <property type="match status" value="1"/>
</dbReference>
<keyword evidence="4 10" id="KW-0808">Transferase</keyword>
<comment type="caution">
    <text evidence="10">The sequence shown here is derived from an EMBL/GenBank/DDBJ whole genome shotgun (WGS) entry which is preliminary data.</text>
</comment>
<evidence type="ECO:0000256" key="7">
    <source>
        <dbReference type="ARBA" id="ARBA00023136"/>
    </source>
</evidence>
<organism evidence="10 11">
    <name type="scientific">Gaoshiqia sediminis</name>
    <dbReference type="NCBI Taxonomy" id="2986998"/>
    <lineage>
        <taxon>Bacteria</taxon>
        <taxon>Pseudomonadati</taxon>
        <taxon>Bacteroidota</taxon>
        <taxon>Bacteroidia</taxon>
        <taxon>Marinilabiliales</taxon>
        <taxon>Prolixibacteraceae</taxon>
        <taxon>Gaoshiqia</taxon>
    </lineage>
</organism>
<proteinExistence type="predicted"/>
<keyword evidence="6 8" id="KW-1133">Transmembrane helix</keyword>
<dbReference type="AlphaFoldDB" id="A0AA41Y7I0"/>
<feature type="transmembrane region" description="Helical" evidence="8">
    <location>
        <begin position="84"/>
        <end position="104"/>
    </location>
</feature>
<feature type="transmembrane region" description="Helical" evidence="8">
    <location>
        <begin position="254"/>
        <end position="277"/>
    </location>
</feature>
<reference evidence="10" key="1">
    <citation type="submission" date="2022-10" db="EMBL/GenBank/DDBJ databases">
        <title>Gaoshiqiia sediminis gen. nov., sp. nov., isolated from coastal sediment.</title>
        <authorList>
            <person name="Yu W.X."/>
            <person name="Mu D.S."/>
            <person name="Du J.Z."/>
            <person name="Liang Y.Q."/>
        </authorList>
    </citation>
    <scope>NUCLEOTIDE SEQUENCE</scope>
    <source>
        <strain evidence="10">A06</strain>
    </source>
</reference>
<name>A0AA41Y7I0_9BACT</name>
<evidence type="ECO:0000256" key="3">
    <source>
        <dbReference type="ARBA" id="ARBA00022676"/>
    </source>
</evidence>
<evidence type="ECO:0000256" key="2">
    <source>
        <dbReference type="ARBA" id="ARBA00022475"/>
    </source>
</evidence>
<feature type="transmembrane region" description="Helical" evidence="8">
    <location>
        <begin position="183"/>
        <end position="200"/>
    </location>
</feature>
<keyword evidence="3 10" id="KW-0328">Glycosyltransferase</keyword>
<dbReference type="RefSeq" id="WP_282593436.1">
    <property type="nucleotide sequence ID" value="NZ_JAPAAF010000056.1"/>
</dbReference>
<sequence>MIKTIEKYPVLTLLVVVLLVMLPGLGHLKVTIMEARNFITAREMLSDGNWILTTMNGVPRYEKPPLPTWITAMFGGMFGIQNVYVLRLPAVLMVWMTGSFTYLFSKTLTGNKRNSLINGLIAVTSFYVIGIVVEAPWDIYTHGFMIAAIYYLYKALKSFNIWNLVAASLLIACSVLSKGPISLYALLLPFLIAYAIVNGIKNKFLVKSILVLLVGLAIGSVWFIYVRIADSETFMKIATVETANWSSYNVKPFYYYWSFFIQSGIWALPALVGLLYPYMIKRVKLKKDYQLSLLWTIFAVVLLSLVPEKKSRYLMPVLIPLAINTGHYIFYIVNNLGKIKSSVEKIPIYFHFGILAFSAILFPLIAFIFFEEKMLANSTAFLIYCLGLLISGSFMCFFLCFKVGTSTLYSSIISFIFLFVTAIPLNPGFTNQNTHYKSISNLKSEAAKENIPVYSLDLISPEMLWDYGGIIPQIPELNQRYQMPNVERFGVLVTDTTLITAGAFNKEYTIQHKETYDINFGKYGTRKHKPRYVSNYYIFQRGLVKNIDNGN</sequence>
<comment type="subcellular location">
    <subcellularLocation>
        <location evidence="1">Cell membrane</location>
        <topology evidence="1">Multi-pass membrane protein</topology>
    </subcellularLocation>
</comment>
<dbReference type="GO" id="GO:0016763">
    <property type="term" value="F:pentosyltransferase activity"/>
    <property type="evidence" value="ECO:0007669"/>
    <property type="project" value="TreeGrafter"/>
</dbReference>
<keyword evidence="5 8" id="KW-0812">Transmembrane</keyword>
<gene>
    <name evidence="10" type="ORF">N2K84_19080</name>
</gene>
<dbReference type="Proteomes" id="UP001163821">
    <property type="component" value="Unassembled WGS sequence"/>
</dbReference>
<evidence type="ECO:0000256" key="1">
    <source>
        <dbReference type="ARBA" id="ARBA00004651"/>
    </source>
</evidence>
<evidence type="ECO:0000313" key="11">
    <source>
        <dbReference type="Proteomes" id="UP001163821"/>
    </source>
</evidence>
<evidence type="ECO:0000256" key="6">
    <source>
        <dbReference type="ARBA" id="ARBA00022989"/>
    </source>
</evidence>
<feature type="transmembrane region" description="Helical" evidence="8">
    <location>
        <begin position="116"/>
        <end position="133"/>
    </location>
</feature>
<evidence type="ECO:0000256" key="8">
    <source>
        <dbReference type="SAM" id="Phobius"/>
    </source>
</evidence>
<protein>
    <submittedName>
        <fullName evidence="10">Glycosyltransferase family 39 protein</fullName>
        <ecNumber evidence="10">2.4.-.-</ecNumber>
    </submittedName>
</protein>
<dbReference type="GO" id="GO:0010041">
    <property type="term" value="P:response to iron(III) ion"/>
    <property type="evidence" value="ECO:0007669"/>
    <property type="project" value="TreeGrafter"/>
</dbReference>
<evidence type="ECO:0000313" key="10">
    <source>
        <dbReference type="EMBL" id="MCW0484844.1"/>
    </source>
</evidence>
<feature type="transmembrane region" description="Helical" evidence="8">
    <location>
        <begin position="408"/>
        <end position="425"/>
    </location>
</feature>
<dbReference type="InterPro" id="IPR050297">
    <property type="entry name" value="LipidA_mod_glycosyltrf_83"/>
</dbReference>
<dbReference type="EC" id="2.4.-.-" evidence="10"/>
<keyword evidence="11" id="KW-1185">Reference proteome</keyword>
<feature type="transmembrane region" description="Helical" evidence="8">
    <location>
        <begin position="346"/>
        <end position="369"/>
    </location>
</feature>
<feature type="domain" description="Glycosyltransferase RgtA/B/C/D-like" evidence="9">
    <location>
        <begin position="63"/>
        <end position="222"/>
    </location>
</feature>
<dbReference type="GO" id="GO:0009103">
    <property type="term" value="P:lipopolysaccharide biosynthetic process"/>
    <property type="evidence" value="ECO:0007669"/>
    <property type="project" value="UniProtKB-ARBA"/>
</dbReference>
<dbReference type="GO" id="GO:0005886">
    <property type="term" value="C:plasma membrane"/>
    <property type="evidence" value="ECO:0007669"/>
    <property type="project" value="UniProtKB-SubCell"/>
</dbReference>
<keyword evidence="7 8" id="KW-0472">Membrane</keyword>
<evidence type="ECO:0000256" key="5">
    <source>
        <dbReference type="ARBA" id="ARBA00022692"/>
    </source>
</evidence>
<feature type="transmembrane region" description="Helical" evidence="8">
    <location>
        <begin position="161"/>
        <end position="177"/>
    </location>
</feature>
<evidence type="ECO:0000256" key="4">
    <source>
        <dbReference type="ARBA" id="ARBA00022679"/>
    </source>
</evidence>
<feature type="transmembrane region" description="Helical" evidence="8">
    <location>
        <begin position="209"/>
        <end position="228"/>
    </location>
</feature>
<dbReference type="EMBL" id="JAPAAF010000056">
    <property type="protein sequence ID" value="MCW0484844.1"/>
    <property type="molecule type" value="Genomic_DNA"/>
</dbReference>
<dbReference type="InterPro" id="IPR038731">
    <property type="entry name" value="RgtA/B/C-like"/>
</dbReference>
<dbReference type="PANTHER" id="PTHR33908">
    <property type="entry name" value="MANNOSYLTRANSFERASE YKCB-RELATED"/>
    <property type="match status" value="1"/>
</dbReference>
<feature type="transmembrane region" description="Helical" evidence="8">
    <location>
        <begin position="381"/>
        <end position="401"/>
    </location>
</feature>
<dbReference type="PANTHER" id="PTHR33908:SF3">
    <property type="entry name" value="UNDECAPRENYL PHOSPHATE-ALPHA-4-AMINO-4-DEOXY-L-ARABINOSE ARABINOSYL TRANSFERASE"/>
    <property type="match status" value="1"/>
</dbReference>
<accession>A0AA41Y7I0</accession>
<feature type="transmembrane region" description="Helical" evidence="8">
    <location>
        <begin position="313"/>
        <end position="334"/>
    </location>
</feature>
<feature type="transmembrane region" description="Helical" evidence="8">
    <location>
        <begin position="289"/>
        <end position="307"/>
    </location>
</feature>